<dbReference type="PANTHER" id="PTHR43475:SF1">
    <property type="entry name" value="METHYLTHIORIBOSE-1-PHOSPHATE ISOMERASE"/>
    <property type="match status" value="1"/>
</dbReference>
<dbReference type="KEGG" id="top:TOPB45_1518"/>
<evidence type="ECO:0000256" key="2">
    <source>
        <dbReference type="ARBA" id="ARBA00023235"/>
    </source>
</evidence>
<dbReference type="STRING" id="795359.TOPB45_1518"/>
<keyword evidence="5" id="KW-1185">Reference proteome</keyword>
<sequence>MKPSFLKKEILKEPDKADSIKAWFWTEKGLYLLDQRKLPLEEKYIFCDNLNKIRTAIKEMVVRGAPAIGICSAIGFVIEFKNFLSSLKSEEILIHKVEEEIGKISNLLVTARPTAINLSWAVSRMRKISLNFLEKFKEKINKSELKQLEELLEKEALKIWKEDIEANLAIADYGKDILPEGGILTHCNTGALATGGYGTALGIIRKFYEKNKKIKIFVDETRPFLQGARLTAWELYKLKIPYTLISDNAAGFLMKKGEISAVIVGADRIAKNGDTANKIGTYSLAVLAKFHNIPFYVAAPSSTFDLSIEKGEKIPIEIRPSKEVLTCHKSKIAPSKAKAYNIAFDITPNELISAIITEKGIIYPPYEENIPKFITP</sequence>
<comment type="pathway">
    <text evidence="3">Amino-acid biosynthesis; L-methionine biosynthesis via salvage pathway; L-methionine from S-methyl-5-thio-alpha-D-ribose 1-phosphate: step 1/6.</text>
</comment>
<dbReference type="Gene3D" id="3.40.50.10470">
    <property type="entry name" value="Translation initiation factor eif-2b, domain 2"/>
    <property type="match status" value="1"/>
</dbReference>
<dbReference type="RefSeq" id="WP_013910294.1">
    <property type="nucleotide sequence ID" value="NC_015682.1"/>
</dbReference>
<feature type="site" description="Transition state stabilizer" evidence="3">
    <location>
        <position position="187"/>
    </location>
</feature>
<comment type="similarity">
    <text evidence="3">Belongs to the EIF-2B alpha/beta/delta subunits family. MtnA subfamily.</text>
</comment>
<organism evidence="4 5">
    <name type="scientific">Thermodesulfobacterium geofontis (strain OPF15)</name>
    <dbReference type="NCBI Taxonomy" id="795359"/>
    <lineage>
        <taxon>Bacteria</taxon>
        <taxon>Pseudomonadati</taxon>
        <taxon>Thermodesulfobacteriota</taxon>
        <taxon>Thermodesulfobacteria</taxon>
        <taxon>Thermodesulfobacteriales</taxon>
        <taxon>Thermodesulfobacteriaceae</taxon>
        <taxon>Thermodesulfobacterium</taxon>
    </lineage>
</organism>
<dbReference type="PANTHER" id="PTHR43475">
    <property type="entry name" value="METHYLTHIORIBOSE-1-PHOSPHATE ISOMERASE"/>
    <property type="match status" value="1"/>
</dbReference>
<evidence type="ECO:0000256" key="3">
    <source>
        <dbReference type="HAMAP-Rule" id="MF_01678"/>
    </source>
</evidence>
<feature type="binding site" evidence="3">
    <location>
        <begin position="277"/>
        <end position="278"/>
    </location>
    <ligand>
        <name>substrate</name>
    </ligand>
</feature>
<dbReference type="PATRIC" id="fig|795359.3.peg.1545"/>
<name>F8C3G6_THEGP</name>
<accession>F8C3G6</accession>
<keyword evidence="1 3" id="KW-0028">Amino-acid biosynthesis</keyword>
<proteinExistence type="inferred from homology"/>
<dbReference type="eggNOG" id="COG0182">
    <property type="taxonomic scope" value="Bacteria"/>
</dbReference>
<dbReference type="InterPro" id="IPR042529">
    <property type="entry name" value="IF_2B-like_C"/>
</dbReference>
<feature type="binding site" evidence="3">
    <location>
        <position position="112"/>
    </location>
    <ligand>
        <name>substrate</name>
    </ligand>
</feature>
<evidence type="ECO:0000313" key="5">
    <source>
        <dbReference type="Proteomes" id="UP000006583"/>
    </source>
</evidence>
<dbReference type="FunFam" id="1.20.120.420:FF:000003">
    <property type="entry name" value="Methylthioribose-1-phosphate isomerase"/>
    <property type="match status" value="1"/>
</dbReference>
<dbReference type="InterPro" id="IPR037171">
    <property type="entry name" value="NagB/RpiA_transferase-like"/>
</dbReference>
<reference evidence="4 5" key="1">
    <citation type="journal article" date="2013" name="Genome Announc.">
        <title>Complete genome sequence of the hyperthermophilic sulfate-reducing bacterium Thermodesulfobacterium geofontis OPF15T.</title>
        <authorList>
            <person name="Elkins J.G."/>
            <person name="Hamilton-Brehm S.D."/>
            <person name="Lucas S."/>
            <person name="Han J."/>
            <person name="Lapidus A."/>
            <person name="Cheng J.F."/>
            <person name="Goodwin L.A."/>
            <person name="Pitluck S."/>
            <person name="Peters L."/>
            <person name="Mikhailova N."/>
            <person name="Davenport K.W."/>
            <person name="Detter J.C."/>
            <person name="Han C.S."/>
            <person name="Tapia R."/>
            <person name="Land M.L."/>
            <person name="Hauser L."/>
            <person name="Kyrpides N.C."/>
            <person name="Ivanova N.N."/>
            <person name="Pagani I."/>
            <person name="Bruce D."/>
            <person name="Woyke T."/>
            <person name="Cottingham R.W."/>
        </authorList>
    </citation>
    <scope>NUCLEOTIDE SEQUENCE [LARGE SCALE GENOMIC DNA]</scope>
    <source>
        <strain evidence="4 5">OPF15</strain>
    </source>
</reference>
<dbReference type="Pfam" id="PF01008">
    <property type="entry name" value="IF-2B"/>
    <property type="match status" value="1"/>
</dbReference>
<dbReference type="InterPro" id="IPR027363">
    <property type="entry name" value="M1Pi_N"/>
</dbReference>
<dbReference type="InterPro" id="IPR005251">
    <property type="entry name" value="IF-M1Pi"/>
</dbReference>
<dbReference type="NCBIfam" id="TIGR00512">
    <property type="entry name" value="salvage_mtnA"/>
    <property type="match status" value="1"/>
</dbReference>
<feature type="binding site" evidence="3">
    <location>
        <position position="226"/>
    </location>
    <ligand>
        <name>substrate</name>
    </ligand>
</feature>
<keyword evidence="3" id="KW-0486">Methionine biosynthesis</keyword>
<protein>
    <recommendedName>
        <fullName evidence="3">Methylthioribose-1-phosphate isomerase</fullName>
        <shortName evidence="3">M1Pi</shortName>
        <shortName evidence="3">MTR-1-P isomerase</shortName>
        <ecNumber evidence="3">5.3.1.23</ecNumber>
    </recommendedName>
    <alternativeName>
        <fullName evidence="3">S-methyl-5-thioribose-1-phosphate isomerase</fullName>
    </alternativeName>
</protein>
<dbReference type="GO" id="GO:0046523">
    <property type="term" value="F:S-methyl-5-thioribose-1-phosphate isomerase activity"/>
    <property type="evidence" value="ECO:0007669"/>
    <property type="project" value="UniProtKB-UniRule"/>
</dbReference>
<dbReference type="HAMAP" id="MF_01678">
    <property type="entry name" value="Salvage_MtnA"/>
    <property type="match status" value="1"/>
</dbReference>
<feature type="active site" description="Proton donor" evidence="3">
    <location>
        <position position="267"/>
    </location>
</feature>
<evidence type="ECO:0000256" key="1">
    <source>
        <dbReference type="ARBA" id="ARBA00022605"/>
    </source>
</evidence>
<dbReference type="Proteomes" id="UP000006583">
    <property type="component" value="Chromosome"/>
</dbReference>
<dbReference type="OrthoDB" id="9803436at2"/>
<dbReference type="EMBL" id="CP002829">
    <property type="protein sequence ID" value="AEH23596.1"/>
    <property type="molecule type" value="Genomic_DNA"/>
</dbReference>
<dbReference type="EC" id="5.3.1.23" evidence="3"/>
<comment type="catalytic activity">
    <reaction evidence="3">
        <text>5-(methylsulfanyl)-alpha-D-ribose 1-phosphate = 5-(methylsulfanyl)-D-ribulose 1-phosphate</text>
        <dbReference type="Rhea" id="RHEA:19989"/>
        <dbReference type="ChEBI" id="CHEBI:58533"/>
        <dbReference type="ChEBI" id="CHEBI:58548"/>
        <dbReference type="EC" id="5.3.1.23"/>
    </reaction>
</comment>
<dbReference type="NCBIfam" id="NF004326">
    <property type="entry name" value="PRK05720.1"/>
    <property type="match status" value="1"/>
</dbReference>
<dbReference type="InterPro" id="IPR000649">
    <property type="entry name" value="IF-2B-related"/>
</dbReference>
<dbReference type="NCBIfam" id="TIGR00524">
    <property type="entry name" value="eIF-2B_rel"/>
    <property type="match status" value="1"/>
</dbReference>
<keyword evidence="2 3" id="KW-0413">Isomerase</keyword>
<dbReference type="SUPFAM" id="SSF100950">
    <property type="entry name" value="NagB/RpiA/CoA transferase-like"/>
    <property type="match status" value="1"/>
</dbReference>
<dbReference type="InterPro" id="IPR011559">
    <property type="entry name" value="Initiation_fac_2B_a/b/d"/>
</dbReference>
<dbReference type="UniPathway" id="UPA00904">
    <property type="reaction ID" value="UER00874"/>
</dbReference>
<feature type="binding site" evidence="3">
    <location>
        <begin position="63"/>
        <end position="65"/>
    </location>
    <ligand>
        <name>substrate</name>
    </ligand>
</feature>
<dbReference type="FunFam" id="3.40.50.10470:FF:000006">
    <property type="entry name" value="Methylthioribose-1-phosphate isomerase"/>
    <property type="match status" value="1"/>
</dbReference>
<gene>
    <name evidence="3" type="primary">mtnA</name>
    <name evidence="4" type="ordered locus">TOPB45_1518</name>
</gene>
<comment type="function">
    <text evidence="3">Catalyzes the interconversion of methylthioribose-1-phosphate (MTR-1-P) into methylthioribulose-1-phosphate (MTRu-1-P).</text>
</comment>
<dbReference type="AlphaFoldDB" id="F8C3G6"/>
<dbReference type="Gene3D" id="1.20.120.420">
    <property type="entry name" value="translation initiation factor eif-2b, domain 1"/>
    <property type="match status" value="1"/>
</dbReference>
<dbReference type="GO" id="GO:0019509">
    <property type="term" value="P:L-methionine salvage from methylthioadenosine"/>
    <property type="evidence" value="ECO:0007669"/>
    <property type="project" value="UniProtKB-UniRule"/>
</dbReference>
<evidence type="ECO:0000313" key="4">
    <source>
        <dbReference type="EMBL" id="AEH23596.1"/>
    </source>
</evidence>
<dbReference type="HOGENOM" id="CLU_016218_1_2_0"/>